<comment type="caution">
    <text evidence="1">The sequence shown here is derived from an EMBL/GenBank/DDBJ whole genome shotgun (WGS) entry which is preliminary data.</text>
</comment>
<gene>
    <name evidence="1" type="ORF">B4098_1105</name>
</gene>
<protein>
    <submittedName>
        <fullName evidence="1">Uncharacterized protein</fullName>
    </submittedName>
</protein>
<name>A0A150JR86_HEYCO</name>
<proteinExistence type="predicted"/>
<dbReference type="EMBL" id="LQYG01000105">
    <property type="protein sequence ID" value="KYC59820.1"/>
    <property type="molecule type" value="Genomic_DNA"/>
</dbReference>
<evidence type="ECO:0000313" key="1">
    <source>
        <dbReference type="EMBL" id="KYC59820.1"/>
    </source>
</evidence>
<evidence type="ECO:0000313" key="2">
    <source>
        <dbReference type="Proteomes" id="UP000075288"/>
    </source>
</evidence>
<accession>A0A150JR86</accession>
<reference evidence="1 2" key="1">
    <citation type="submission" date="2016-01" db="EMBL/GenBank/DDBJ databases">
        <title>Genome Sequences of Twelve Sporeforming Bacillus Species Isolated from Foods.</title>
        <authorList>
            <person name="Berendsen E.M."/>
            <person name="Wells-Bennik M.H."/>
            <person name="Krawcyk A.O."/>
            <person name="De Jong A."/>
            <person name="Holsappel S."/>
            <person name="Eijlander R.T."/>
            <person name="Kuipers O.P."/>
        </authorList>
    </citation>
    <scope>NUCLEOTIDE SEQUENCE [LARGE SCALE GENOMIC DNA]</scope>
    <source>
        <strain evidence="1 2">B4098</strain>
    </source>
</reference>
<sequence>MGSYSRQIILNENRTRALVLFFTLTWKNECLDKHSLLVLI</sequence>
<dbReference type="AlphaFoldDB" id="A0A150JR86"/>
<dbReference type="Proteomes" id="UP000075288">
    <property type="component" value="Unassembled WGS sequence"/>
</dbReference>
<organism evidence="1 2">
    <name type="scientific">Heyndrickxia coagulans</name>
    <name type="common">Weizmannia coagulans</name>
    <dbReference type="NCBI Taxonomy" id="1398"/>
    <lineage>
        <taxon>Bacteria</taxon>
        <taxon>Bacillati</taxon>
        <taxon>Bacillota</taxon>
        <taxon>Bacilli</taxon>
        <taxon>Bacillales</taxon>
        <taxon>Bacillaceae</taxon>
        <taxon>Heyndrickxia</taxon>
    </lineage>
</organism>